<feature type="transmembrane region" description="Helical" evidence="6">
    <location>
        <begin position="30"/>
        <end position="51"/>
    </location>
</feature>
<dbReference type="EMBL" id="FZOU01000001">
    <property type="protein sequence ID" value="SNS38509.1"/>
    <property type="molecule type" value="Genomic_DNA"/>
</dbReference>
<reference evidence="8 9" key="1">
    <citation type="submission" date="2017-06" db="EMBL/GenBank/DDBJ databases">
        <authorList>
            <person name="Kim H.J."/>
            <person name="Triplett B.A."/>
        </authorList>
    </citation>
    <scope>NUCLEOTIDE SEQUENCE [LARGE SCALE GENOMIC DNA]</scope>
    <source>
        <strain evidence="8 9">DSM 18704</strain>
    </source>
</reference>
<proteinExistence type="predicted"/>
<dbReference type="InterPro" id="IPR051791">
    <property type="entry name" value="Pra-immunoreactive"/>
</dbReference>
<dbReference type="Pfam" id="PF06271">
    <property type="entry name" value="RDD"/>
    <property type="match status" value="1"/>
</dbReference>
<sequence>MPKTRYFHAHETARVDSLNGLPLAGFRQRAWAFVIDLTIVYVITAVLMFPFHHHSKKVETHEAVSMLSLVVEMAHKLEELAESALYFAIALKLGKGQTIGKRIMKLRVISLTHHEIGWWQAIERALGYGASFLEGGFGFVQFWINRNRMCVHDRIAETIVVDVRDGAKRLELAAADESGIA</sequence>
<evidence type="ECO:0000313" key="8">
    <source>
        <dbReference type="EMBL" id="SNS38509.1"/>
    </source>
</evidence>
<evidence type="ECO:0000256" key="1">
    <source>
        <dbReference type="ARBA" id="ARBA00004651"/>
    </source>
</evidence>
<protein>
    <submittedName>
        <fullName evidence="8">Uncharacterized membrane protein YckC, RDD family</fullName>
    </submittedName>
</protein>
<feature type="domain" description="RDD" evidence="7">
    <location>
        <begin position="23"/>
        <end position="157"/>
    </location>
</feature>
<keyword evidence="2" id="KW-1003">Cell membrane</keyword>
<name>A0A239E1Y1_9BACT</name>
<keyword evidence="5 6" id="KW-0472">Membrane</keyword>
<evidence type="ECO:0000259" key="7">
    <source>
        <dbReference type="Pfam" id="PF06271"/>
    </source>
</evidence>
<evidence type="ECO:0000256" key="4">
    <source>
        <dbReference type="ARBA" id="ARBA00022989"/>
    </source>
</evidence>
<gene>
    <name evidence="8" type="ORF">SAMN05421770_101757</name>
</gene>
<evidence type="ECO:0000256" key="6">
    <source>
        <dbReference type="SAM" id="Phobius"/>
    </source>
</evidence>
<accession>A0A239E1Y1</accession>
<keyword evidence="9" id="KW-1185">Reference proteome</keyword>
<dbReference type="AlphaFoldDB" id="A0A239E1Y1"/>
<evidence type="ECO:0000256" key="5">
    <source>
        <dbReference type="ARBA" id="ARBA00023136"/>
    </source>
</evidence>
<dbReference type="GO" id="GO:0005886">
    <property type="term" value="C:plasma membrane"/>
    <property type="evidence" value="ECO:0007669"/>
    <property type="project" value="UniProtKB-SubCell"/>
</dbReference>
<evidence type="ECO:0000256" key="3">
    <source>
        <dbReference type="ARBA" id="ARBA00022692"/>
    </source>
</evidence>
<comment type="subcellular location">
    <subcellularLocation>
        <location evidence="1">Cell membrane</location>
        <topology evidence="1">Multi-pass membrane protein</topology>
    </subcellularLocation>
</comment>
<dbReference type="Proteomes" id="UP000198356">
    <property type="component" value="Unassembled WGS sequence"/>
</dbReference>
<evidence type="ECO:0000256" key="2">
    <source>
        <dbReference type="ARBA" id="ARBA00022475"/>
    </source>
</evidence>
<dbReference type="RefSeq" id="WP_089407025.1">
    <property type="nucleotide sequence ID" value="NZ_FZOU01000001.1"/>
</dbReference>
<dbReference type="OrthoDB" id="8612316at2"/>
<organism evidence="8 9">
    <name type="scientific">Granulicella rosea</name>
    <dbReference type="NCBI Taxonomy" id="474952"/>
    <lineage>
        <taxon>Bacteria</taxon>
        <taxon>Pseudomonadati</taxon>
        <taxon>Acidobacteriota</taxon>
        <taxon>Terriglobia</taxon>
        <taxon>Terriglobales</taxon>
        <taxon>Acidobacteriaceae</taxon>
        <taxon>Granulicella</taxon>
    </lineage>
</organism>
<dbReference type="PANTHER" id="PTHR36115:SF4">
    <property type="entry name" value="MEMBRANE PROTEIN"/>
    <property type="match status" value="1"/>
</dbReference>
<keyword evidence="4 6" id="KW-1133">Transmembrane helix</keyword>
<keyword evidence="3 6" id="KW-0812">Transmembrane</keyword>
<dbReference type="InterPro" id="IPR010432">
    <property type="entry name" value="RDD"/>
</dbReference>
<dbReference type="PANTHER" id="PTHR36115">
    <property type="entry name" value="PROLINE-RICH ANTIGEN HOMOLOG-RELATED"/>
    <property type="match status" value="1"/>
</dbReference>
<evidence type="ECO:0000313" key="9">
    <source>
        <dbReference type="Proteomes" id="UP000198356"/>
    </source>
</evidence>